<dbReference type="Pfam" id="PF06985">
    <property type="entry name" value="HET"/>
    <property type="match status" value="1"/>
</dbReference>
<keyword evidence="4" id="KW-1185">Reference proteome</keyword>
<accession>A0A6A5K703</accession>
<dbReference type="PANTHER" id="PTHR10622:SF10">
    <property type="entry name" value="HET DOMAIN-CONTAINING PROTEIN"/>
    <property type="match status" value="1"/>
</dbReference>
<sequence length="571" mass="64853">MRLLHAETLEFKTFHDDELPEYLILSHTWGNEEVSYQEMRFLQQLLALPGHLRSNTALVAAMEAAAGLQANLRGHDSIKRRSGYKKINKTAKQAREERCEYFWIDTCCIDKSSSAELQEAINSMFVWYRRSKFCAVYLEDVKTTPGPFAFGSALRAARWTTRGWTLQELIAPRRLYFFDGYWNLIGWKESDAPSISSVTGIPYYVLETGDLSQASIAQKMSWAAKRQTTRVEDRAYSLMGLFGIHMPMLYGEGDNAFRRLQEELIRTTPDDSVFAWRAKKSSLSRYSGLLAKSPCEFGDSGNVTRGNGVFALSNLGLRLETKVCSLSDADMKQNWDKSMFSCVLDASEKGQKIAFLIRELEPSKHARVAVDTTRSCSAMSAERKTLYFEHTPQIPRLFRSRAMHCFHLRPPKYPTFPILGTISKVRPHDLWDSKQDEILMPQSGFDGYDFNVATEKMHFISLVWLSSFLASVGREISTWAILLGYDLSTGRAWCTILKPNDRPGGWPKPDACTSEWRSAIQEFEGFENCDEKDCASFEELTGFSGGNIRVEVSSGLRHGLISHIVDIYESQ</sequence>
<evidence type="ECO:0000313" key="3">
    <source>
        <dbReference type="EMBL" id="KAF1830627.1"/>
    </source>
</evidence>
<dbReference type="EMBL" id="ML975389">
    <property type="protein sequence ID" value="KAF1830627.1"/>
    <property type="molecule type" value="Genomic_DNA"/>
</dbReference>
<dbReference type="AlphaFoldDB" id="A0A6A5K703"/>
<dbReference type="InterPro" id="IPR010730">
    <property type="entry name" value="HET"/>
</dbReference>
<evidence type="ECO:0000313" key="4">
    <source>
        <dbReference type="Proteomes" id="UP000800040"/>
    </source>
</evidence>
<dbReference type="InterPro" id="IPR058525">
    <property type="entry name" value="DUF8212"/>
</dbReference>
<dbReference type="OrthoDB" id="674604at2759"/>
<feature type="domain" description="Heterokaryon incompatibility" evidence="1">
    <location>
        <begin position="22"/>
        <end position="143"/>
    </location>
</feature>
<proteinExistence type="predicted"/>
<reference evidence="3" key="1">
    <citation type="submission" date="2020-01" db="EMBL/GenBank/DDBJ databases">
        <authorList>
            <consortium name="DOE Joint Genome Institute"/>
            <person name="Haridas S."/>
            <person name="Albert R."/>
            <person name="Binder M."/>
            <person name="Bloem J."/>
            <person name="Labutti K."/>
            <person name="Salamov A."/>
            <person name="Andreopoulos B."/>
            <person name="Baker S.E."/>
            <person name="Barry K."/>
            <person name="Bills G."/>
            <person name="Bluhm B.H."/>
            <person name="Cannon C."/>
            <person name="Castanera R."/>
            <person name="Culley D.E."/>
            <person name="Daum C."/>
            <person name="Ezra D."/>
            <person name="Gonzalez J.B."/>
            <person name="Henrissat B."/>
            <person name="Kuo A."/>
            <person name="Liang C."/>
            <person name="Lipzen A."/>
            <person name="Lutzoni F."/>
            <person name="Magnuson J."/>
            <person name="Mondo S."/>
            <person name="Nolan M."/>
            <person name="Ohm R."/>
            <person name="Pangilinan J."/>
            <person name="Park H.-J."/>
            <person name="Ramirez L."/>
            <person name="Alfaro M."/>
            <person name="Sun H."/>
            <person name="Tritt A."/>
            <person name="Yoshinaga Y."/>
            <person name="Zwiers L.-H."/>
            <person name="Turgeon B.G."/>
            <person name="Goodwin S.B."/>
            <person name="Spatafora J.W."/>
            <person name="Crous P.W."/>
            <person name="Grigoriev I.V."/>
        </authorList>
    </citation>
    <scope>NUCLEOTIDE SEQUENCE</scope>
    <source>
        <strain evidence="3">P77</strain>
    </source>
</reference>
<evidence type="ECO:0000259" key="1">
    <source>
        <dbReference type="Pfam" id="PF06985"/>
    </source>
</evidence>
<dbReference type="Pfam" id="PF26640">
    <property type="entry name" value="DUF8212"/>
    <property type="match status" value="1"/>
</dbReference>
<gene>
    <name evidence="3" type="ORF">BDW02DRAFT_91876</name>
</gene>
<evidence type="ECO:0000259" key="2">
    <source>
        <dbReference type="Pfam" id="PF26640"/>
    </source>
</evidence>
<name>A0A6A5K703_9PLEO</name>
<feature type="domain" description="DUF8212" evidence="2">
    <location>
        <begin position="255"/>
        <end position="284"/>
    </location>
</feature>
<protein>
    <submittedName>
        <fullName evidence="3">HET-domain-containing protein</fullName>
    </submittedName>
</protein>
<dbReference type="Proteomes" id="UP000800040">
    <property type="component" value="Unassembled WGS sequence"/>
</dbReference>
<dbReference type="PANTHER" id="PTHR10622">
    <property type="entry name" value="HET DOMAIN-CONTAINING PROTEIN"/>
    <property type="match status" value="1"/>
</dbReference>
<organism evidence="3 4">
    <name type="scientific">Decorospora gaudefroyi</name>
    <dbReference type="NCBI Taxonomy" id="184978"/>
    <lineage>
        <taxon>Eukaryota</taxon>
        <taxon>Fungi</taxon>
        <taxon>Dikarya</taxon>
        <taxon>Ascomycota</taxon>
        <taxon>Pezizomycotina</taxon>
        <taxon>Dothideomycetes</taxon>
        <taxon>Pleosporomycetidae</taxon>
        <taxon>Pleosporales</taxon>
        <taxon>Pleosporineae</taxon>
        <taxon>Pleosporaceae</taxon>
        <taxon>Decorospora</taxon>
    </lineage>
</organism>